<accession>A0AA39GE31</accession>
<dbReference type="Proteomes" id="UP001175261">
    <property type="component" value="Unassembled WGS sequence"/>
</dbReference>
<evidence type="ECO:0000313" key="3">
    <source>
        <dbReference type="Proteomes" id="UP001175261"/>
    </source>
</evidence>
<proteinExistence type="predicted"/>
<dbReference type="Pfam" id="PF14737">
    <property type="entry name" value="DUF4470"/>
    <property type="match status" value="1"/>
</dbReference>
<name>A0AA39GE31_SARSR</name>
<dbReference type="InterPro" id="IPR027974">
    <property type="entry name" value="DUF4470"/>
</dbReference>
<sequence>MAKCHLHNLALQDAENAAAKLGSDGQSRALRSSIKELQTLWNMEPEEGTFRKHILDRFPRYKGVLRDDPEYYPMGHDDPISLYDEELKSKASGRTNVAFLLCGSGDARHLFVTMMGLSAFGAPRNRATGSKALKAHITILDINAASIAKTLIMFDMIMMYTILKTRKTPRIEDALTVMAYTYSSAFVPSFVVTKVLEHIRTLIDELEEAESSPGTTVLGFLYLPKDTRTQVLRKLKQWAAPLAAHHAVAKLRPVARDKFRFAQKSARELFGPKPSAKFLKQCRQEFEELGVLFAEQPFLQRRDPDLIPLIEAYRAKQPNAKKALEAYIDAEWKLNPTVIDLDHDVQLRAEAKGTGRPYEPYLEFNPLELVDHIGDLAGKRTTTDTGIGVAMRLFEMLALSTMMLIGRIQIEVIVGEMADVLERIRYGCLEHRSHKPSAPSDLDPTRFPNRYDRIAMSNIPDYIGGPLGSHLFGGPLLRDDDISNLRFNNLLNPPMFKNHDQFLAEYLLMTDPTQISNHFGLARQEGEAGGKTNEGHQALLKMLGPLEFYRENYFIWARSGIKRVPANQRMSRASLEHWLHSHLLKICIPYHRPVTSSSPVHAPLNLTIFLRLVIHMHEVGYPSHWLSGILHSICEGKITTRARFPRRLILEVGDLAHMHEPREISLGPWQTEFTTLLSLWRRLLPFGMIAPEKSLVPSTEIVECSITFGEFPHWGFRNPHTAMVFFDIRTLGLRDLMLPELIQDDEQGDASPFAAELRKGHVHLFTAFNYVTETRTATLWLRRDFVAEVMRGDWWGVGVCREEMWELVTPSIVSPATALRTLRTWAS</sequence>
<evidence type="ECO:0000259" key="1">
    <source>
        <dbReference type="Pfam" id="PF14737"/>
    </source>
</evidence>
<reference evidence="2" key="1">
    <citation type="submission" date="2022-10" db="EMBL/GenBank/DDBJ databases">
        <title>Determination and structural analysis of whole genome sequence of Sarocladium strictum F4-1.</title>
        <authorList>
            <person name="Hu L."/>
            <person name="Jiang Y."/>
        </authorList>
    </citation>
    <scope>NUCLEOTIDE SEQUENCE</scope>
    <source>
        <strain evidence="2">F4-1</strain>
    </source>
</reference>
<organism evidence="2 3">
    <name type="scientific">Sarocladium strictum</name>
    <name type="common">Black bundle disease fungus</name>
    <name type="synonym">Acremonium strictum</name>
    <dbReference type="NCBI Taxonomy" id="5046"/>
    <lineage>
        <taxon>Eukaryota</taxon>
        <taxon>Fungi</taxon>
        <taxon>Dikarya</taxon>
        <taxon>Ascomycota</taxon>
        <taxon>Pezizomycotina</taxon>
        <taxon>Sordariomycetes</taxon>
        <taxon>Hypocreomycetidae</taxon>
        <taxon>Hypocreales</taxon>
        <taxon>Sarocladiaceae</taxon>
        <taxon>Sarocladium</taxon>
    </lineage>
</organism>
<comment type="caution">
    <text evidence="2">The sequence shown here is derived from an EMBL/GenBank/DDBJ whole genome shotgun (WGS) entry which is preliminary data.</text>
</comment>
<protein>
    <recommendedName>
        <fullName evidence="1">DUF4470 domain-containing protein</fullName>
    </recommendedName>
</protein>
<dbReference type="EMBL" id="JAPDFR010000007">
    <property type="protein sequence ID" value="KAK0385346.1"/>
    <property type="molecule type" value="Genomic_DNA"/>
</dbReference>
<dbReference type="AlphaFoldDB" id="A0AA39GE31"/>
<evidence type="ECO:0000313" key="2">
    <source>
        <dbReference type="EMBL" id="KAK0385346.1"/>
    </source>
</evidence>
<feature type="domain" description="DUF4470" evidence="1">
    <location>
        <begin position="73"/>
        <end position="187"/>
    </location>
</feature>
<keyword evidence="3" id="KW-1185">Reference proteome</keyword>
<gene>
    <name evidence="2" type="ORF">NLU13_7822</name>
</gene>